<evidence type="ECO:0000256" key="1">
    <source>
        <dbReference type="SAM" id="MobiDB-lite"/>
    </source>
</evidence>
<reference evidence="3" key="1">
    <citation type="submission" date="2013-07" db="EMBL/GenBank/DDBJ databases">
        <title>The genome of an arbuscular mycorrhizal fungus provides insights into the evolution of the oldest plant symbiosis.</title>
        <authorList>
            <consortium name="DOE Joint Genome Institute"/>
            <person name="Tisserant E."/>
            <person name="Malbreil M."/>
            <person name="Kuo A."/>
            <person name="Kohler A."/>
            <person name="Symeonidi A."/>
            <person name="Balestrini R."/>
            <person name="Charron P."/>
            <person name="Duensing N."/>
            <person name="Frei-dit-Frey N."/>
            <person name="Gianinazzi-Pearson V."/>
            <person name="Gilbert B."/>
            <person name="Handa Y."/>
            <person name="Hijri M."/>
            <person name="Kaul R."/>
            <person name="Kawaguchi M."/>
            <person name="Krajinski F."/>
            <person name="Lammers P."/>
            <person name="Lapierre D."/>
            <person name="Masclaux F.G."/>
            <person name="Murat C."/>
            <person name="Morin E."/>
            <person name="Ndikumana S."/>
            <person name="Pagni M."/>
            <person name="Petitpierre D."/>
            <person name="Requena N."/>
            <person name="Rosikiewicz P."/>
            <person name="Riley R."/>
            <person name="Saito K."/>
            <person name="San Clemente H."/>
            <person name="Shapiro H."/>
            <person name="van Tuinen D."/>
            <person name="Becard G."/>
            <person name="Bonfante P."/>
            <person name="Paszkowski U."/>
            <person name="Shachar-Hill Y."/>
            <person name="Young J.P."/>
            <person name="Sanders I.R."/>
            <person name="Henrissat B."/>
            <person name="Rensing S.A."/>
            <person name="Grigoriev I.V."/>
            <person name="Corradi N."/>
            <person name="Roux C."/>
            <person name="Martin F."/>
        </authorList>
    </citation>
    <scope>NUCLEOTIDE SEQUENCE</scope>
    <source>
        <strain evidence="3">DAOM 197198</strain>
    </source>
</reference>
<dbReference type="InterPro" id="IPR058913">
    <property type="entry name" value="Integrase_dom_put"/>
</dbReference>
<evidence type="ECO:0000259" key="2">
    <source>
        <dbReference type="Pfam" id="PF24764"/>
    </source>
</evidence>
<gene>
    <name evidence="3" type="ORF">GLOINDRAFT_36009</name>
</gene>
<name>U9TCD0_RHIID</name>
<protein>
    <recommendedName>
        <fullName evidence="2">Integrase core domain-containing protein</fullName>
    </recommendedName>
</protein>
<dbReference type="EMBL" id="KI293529">
    <property type="protein sequence ID" value="ESA05067.1"/>
    <property type="molecule type" value="Genomic_DNA"/>
</dbReference>
<dbReference type="AlphaFoldDB" id="U9TCD0"/>
<evidence type="ECO:0000313" key="3">
    <source>
        <dbReference type="EMBL" id="ESA05067.1"/>
    </source>
</evidence>
<organism evidence="3">
    <name type="scientific">Rhizophagus irregularis (strain DAOM 181602 / DAOM 197198 / MUCL 43194)</name>
    <name type="common">Arbuscular mycorrhizal fungus</name>
    <name type="synonym">Glomus intraradices</name>
    <dbReference type="NCBI Taxonomy" id="747089"/>
    <lineage>
        <taxon>Eukaryota</taxon>
        <taxon>Fungi</taxon>
        <taxon>Fungi incertae sedis</taxon>
        <taxon>Mucoromycota</taxon>
        <taxon>Glomeromycotina</taxon>
        <taxon>Glomeromycetes</taxon>
        <taxon>Glomerales</taxon>
        <taxon>Glomeraceae</taxon>
        <taxon>Rhizophagus</taxon>
    </lineage>
</organism>
<feature type="domain" description="Integrase core" evidence="2">
    <location>
        <begin position="2"/>
        <end position="67"/>
    </location>
</feature>
<accession>U9TCD0</accession>
<proteinExistence type="predicted"/>
<feature type="compositionally biased region" description="Polar residues" evidence="1">
    <location>
        <begin position="87"/>
        <end position="105"/>
    </location>
</feature>
<dbReference type="HOGENOM" id="CLU_177188_0_0_1"/>
<sequence>MNRGSYIFGRSVHNQRIERLWRDVYRLILRLYHDVFIHLESEYGLDSNNEIHLSLSRKIVKPKSQDESTGQKPEYSAALEANPIPTMANSTSSASDNPVSQEQIY</sequence>
<dbReference type="Pfam" id="PF24764">
    <property type="entry name" value="rva_4"/>
    <property type="match status" value="1"/>
</dbReference>
<feature type="region of interest" description="Disordered" evidence="1">
    <location>
        <begin position="60"/>
        <end position="105"/>
    </location>
</feature>